<dbReference type="PRINTS" id="PR02095">
    <property type="entry name" value="TRNSPORTRHRG"/>
</dbReference>
<feature type="transmembrane region" description="Helical" evidence="10">
    <location>
        <begin position="112"/>
        <end position="132"/>
    </location>
</feature>
<reference evidence="11 12" key="1">
    <citation type="journal article" date="2017" name="Nat. Ecol. Evol.">
        <title>Scallop genome provides insights into evolution of bilaterian karyotype and development.</title>
        <authorList>
            <person name="Wang S."/>
            <person name="Zhang J."/>
            <person name="Jiao W."/>
            <person name="Li J."/>
            <person name="Xun X."/>
            <person name="Sun Y."/>
            <person name="Guo X."/>
            <person name="Huan P."/>
            <person name="Dong B."/>
            <person name="Zhang L."/>
            <person name="Hu X."/>
            <person name="Sun X."/>
            <person name="Wang J."/>
            <person name="Zhao C."/>
            <person name="Wang Y."/>
            <person name="Wang D."/>
            <person name="Huang X."/>
            <person name="Wang R."/>
            <person name="Lv J."/>
            <person name="Li Y."/>
            <person name="Zhang Z."/>
            <person name="Liu B."/>
            <person name="Lu W."/>
            <person name="Hui Y."/>
            <person name="Liang J."/>
            <person name="Zhou Z."/>
            <person name="Hou R."/>
            <person name="Li X."/>
            <person name="Liu Y."/>
            <person name="Li H."/>
            <person name="Ning X."/>
            <person name="Lin Y."/>
            <person name="Zhao L."/>
            <person name="Xing Q."/>
            <person name="Dou J."/>
            <person name="Li Y."/>
            <person name="Mao J."/>
            <person name="Guo H."/>
            <person name="Dou H."/>
            <person name="Li T."/>
            <person name="Mu C."/>
            <person name="Jiang W."/>
            <person name="Fu Q."/>
            <person name="Fu X."/>
            <person name="Miao Y."/>
            <person name="Liu J."/>
            <person name="Yu Q."/>
            <person name="Li R."/>
            <person name="Liao H."/>
            <person name="Li X."/>
            <person name="Kong Y."/>
            <person name="Jiang Z."/>
            <person name="Chourrout D."/>
            <person name="Li R."/>
            <person name="Bao Z."/>
        </authorList>
    </citation>
    <scope>NUCLEOTIDE SEQUENCE [LARGE SCALE GENOMIC DNA]</scope>
    <source>
        <strain evidence="11 12">PY_sf001</strain>
    </source>
</reference>
<dbReference type="Proteomes" id="UP000242188">
    <property type="component" value="Unassembled WGS sequence"/>
</dbReference>
<accession>A0A210PSX3</accession>
<comment type="similarity">
    <text evidence="3">Belongs to the HRG family.</text>
</comment>
<evidence type="ECO:0000256" key="7">
    <source>
        <dbReference type="ARBA" id="ARBA00022989"/>
    </source>
</evidence>
<keyword evidence="5 10" id="KW-0812">Transmembrane</keyword>
<dbReference type="GO" id="GO:0010008">
    <property type="term" value="C:endosome membrane"/>
    <property type="evidence" value="ECO:0007669"/>
    <property type="project" value="UniProtKB-SubCell"/>
</dbReference>
<evidence type="ECO:0000256" key="10">
    <source>
        <dbReference type="SAM" id="Phobius"/>
    </source>
</evidence>
<dbReference type="EMBL" id="NEDP02005521">
    <property type="protein sequence ID" value="OWF39588.1"/>
    <property type="molecule type" value="Genomic_DNA"/>
</dbReference>
<dbReference type="AlphaFoldDB" id="A0A210PSX3"/>
<keyword evidence="4" id="KW-0813">Transport</keyword>
<keyword evidence="8 10" id="KW-0472">Membrane</keyword>
<dbReference type="Pfam" id="PF16954">
    <property type="entry name" value="HRG"/>
    <property type="match status" value="1"/>
</dbReference>
<keyword evidence="7 10" id="KW-1133">Transmembrane helix</keyword>
<dbReference type="GO" id="GO:0005886">
    <property type="term" value="C:plasma membrane"/>
    <property type="evidence" value="ECO:0007669"/>
    <property type="project" value="TreeGrafter"/>
</dbReference>
<dbReference type="GO" id="GO:0015232">
    <property type="term" value="F:heme transmembrane transporter activity"/>
    <property type="evidence" value="ECO:0007669"/>
    <property type="project" value="InterPro"/>
</dbReference>
<evidence type="ECO:0000256" key="2">
    <source>
        <dbReference type="ARBA" id="ARBA00004337"/>
    </source>
</evidence>
<evidence type="ECO:0000256" key="3">
    <source>
        <dbReference type="ARBA" id="ARBA00006203"/>
    </source>
</evidence>
<organism evidence="11 12">
    <name type="scientific">Mizuhopecten yessoensis</name>
    <name type="common">Japanese scallop</name>
    <name type="synonym">Patinopecten yessoensis</name>
    <dbReference type="NCBI Taxonomy" id="6573"/>
    <lineage>
        <taxon>Eukaryota</taxon>
        <taxon>Metazoa</taxon>
        <taxon>Spiralia</taxon>
        <taxon>Lophotrochozoa</taxon>
        <taxon>Mollusca</taxon>
        <taxon>Bivalvia</taxon>
        <taxon>Autobranchia</taxon>
        <taxon>Pteriomorphia</taxon>
        <taxon>Pectinida</taxon>
        <taxon>Pectinoidea</taxon>
        <taxon>Pectinidae</taxon>
        <taxon>Mizuhopecten</taxon>
    </lineage>
</organism>
<dbReference type="GO" id="GO:0005765">
    <property type="term" value="C:lysosomal membrane"/>
    <property type="evidence" value="ECO:0007669"/>
    <property type="project" value="UniProtKB-SubCell"/>
</dbReference>
<evidence type="ECO:0000256" key="9">
    <source>
        <dbReference type="ARBA" id="ARBA00023228"/>
    </source>
</evidence>
<comment type="caution">
    <text evidence="11">The sequence shown here is derived from an EMBL/GenBank/DDBJ whole genome shotgun (WGS) entry which is preliminary data.</text>
</comment>
<dbReference type="GO" id="GO:0020037">
    <property type="term" value="F:heme binding"/>
    <property type="evidence" value="ECO:0007669"/>
    <property type="project" value="TreeGrafter"/>
</dbReference>
<dbReference type="OrthoDB" id="5954402at2759"/>
<evidence type="ECO:0000256" key="8">
    <source>
        <dbReference type="ARBA" id="ARBA00023136"/>
    </source>
</evidence>
<feature type="transmembrane region" description="Helical" evidence="10">
    <location>
        <begin position="40"/>
        <end position="57"/>
    </location>
</feature>
<feature type="transmembrane region" description="Helical" evidence="10">
    <location>
        <begin position="12"/>
        <end position="34"/>
    </location>
</feature>
<name>A0A210PSX3_MIZYE</name>
<evidence type="ECO:0000256" key="1">
    <source>
        <dbReference type="ARBA" id="ARBA00004155"/>
    </source>
</evidence>
<protein>
    <submittedName>
        <fullName evidence="11">Heme transporter hrg1-B</fullName>
    </submittedName>
</protein>
<keyword evidence="6" id="KW-0967">Endosome</keyword>
<evidence type="ECO:0000313" key="12">
    <source>
        <dbReference type="Proteomes" id="UP000242188"/>
    </source>
</evidence>
<keyword evidence="12" id="KW-1185">Reference proteome</keyword>
<comment type="subcellular location">
    <subcellularLocation>
        <location evidence="2">Endosome membrane</location>
        <topology evidence="2">Multi-pass membrane protein</topology>
    </subcellularLocation>
    <subcellularLocation>
        <location evidence="1">Lysosome membrane</location>
        <topology evidence="1">Multi-pass membrane protein</topology>
    </subcellularLocation>
</comment>
<dbReference type="PANTHER" id="PTHR31525">
    <property type="entry name" value="HEME TRANSPORTER HRG1"/>
    <property type="match status" value="1"/>
</dbReference>
<evidence type="ECO:0000256" key="5">
    <source>
        <dbReference type="ARBA" id="ARBA00022692"/>
    </source>
</evidence>
<evidence type="ECO:0000256" key="6">
    <source>
        <dbReference type="ARBA" id="ARBA00022753"/>
    </source>
</evidence>
<proteinExistence type="inferred from homology"/>
<keyword evidence="9" id="KW-0458">Lysosome</keyword>
<dbReference type="InterPro" id="IPR026218">
    <property type="entry name" value="HRG"/>
</dbReference>
<sequence length="148" mass="16805">MMDEVPKLWIRLRILVAAVGVLVGLSVFAVFGVQYHNWNAAGWGLLSGIVAAATLLVHVNNARGAFDKNNNRLKTWMLMGCFSQLLGVCGFAVYLTLAIVDNQGLQIYDDGFYLTLVWCFMTWKWGFSLFYYSRSYKRYLEELLLQGS</sequence>
<evidence type="ECO:0000256" key="4">
    <source>
        <dbReference type="ARBA" id="ARBA00022448"/>
    </source>
</evidence>
<feature type="transmembrane region" description="Helical" evidence="10">
    <location>
        <begin position="78"/>
        <end position="100"/>
    </location>
</feature>
<dbReference type="PANTHER" id="PTHR31525:SF1">
    <property type="entry name" value="HEME TRANSPORTER HRG1"/>
    <property type="match status" value="1"/>
</dbReference>
<evidence type="ECO:0000313" key="11">
    <source>
        <dbReference type="EMBL" id="OWF39588.1"/>
    </source>
</evidence>
<gene>
    <name evidence="11" type="ORF">KP79_PYT03971</name>
</gene>